<evidence type="ECO:0000256" key="5">
    <source>
        <dbReference type="ARBA" id="ARBA00023136"/>
    </source>
</evidence>
<proteinExistence type="inferred from homology"/>
<evidence type="ECO:0000313" key="8">
    <source>
        <dbReference type="Proteomes" id="UP001174934"/>
    </source>
</evidence>
<keyword evidence="5 6" id="KW-0472">Membrane</keyword>
<comment type="subcellular location">
    <subcellularLocation>
        <location evidence="1">Membrane</location>
        <topology evidence="1">Multi-pass membrane protein</topology>
    </subcellularLocation>
</comment>
<organism evidence="7 8">
    <name type="scientific">Bombardia bombarda</name>
    <dbReference type="NCBI Taxonomy" id="252184"/>
    <lineage>
        <taxon>Eukaryota</taxon>
        <taxon>Fungi</taxon>
        <taxon>Dikarya</taxon>
        <taxon>Ascomycota</taxon>
        <taxon>Pezizomycotina</taxon>
        <taxon>Sordariomycetes</taxon>
        <taxon>Sordariomycetidae</taxon>
        <taxon>Sordariales</taxon>
        <taxon>Lasiosphaeriaceae</taxon>
        <taxon>Bombardia</taxon>
    </lineage>
</organism>
<dbReference type="InterPro" id="IPR007248">
    <property type="entry name" value="Mpv17_PMP22"/>
</dbReference>
<dbReference type="PANTHER" id="PTHR11266">
    <property type="entry name" value="PEROXISOMAL MEMBRANE PROTEIN 2, PXMP2 MPV17"/>
    <property type="match status" value="1"/>
</dbReference>
<comment type="caution">
    <text evidence="7">The sequence shown here is derived from an EMBL/GenBank/DDBJ whole genome shotgun (WGS) entry which is preliminary data.</text>
</comment>
<evidence type="ECO:0000256" key="1">
    <source>
        <dbReference type="ARBA" id="ARBA00004141"/>
    </source>
</evidence>
<accession>A0AA39WBT9</accession>
<dbReference type="Proteomes" id="UP001174934">
    <property type="component" value="Unassembled WGS sequence"/>
</dbReference>
<evidence type="ECO:0000256" key="2">
    <source>
        <dbReference type="ARBA" id="ARBA00006824"/>
    </source>
</evidence>
<evidence type="ECO:0000313" key="7">
    <source>
        <dbReference type="EMBL" id="KAK0613108.1"/>
    </source>
</evidence>
<evidence type="ECO:0008006" key="9">
    <source>
        <dbReference type="Google" id="ProtNLM"/>
    </source>
</evidence>
<name>A0AA39WBT9_9PEZI</name>
<comment type="similarity">
    <text evidence="2 6">Belongs to the peroxisomal membrane protein PXMP2/4 family.</text>
</comment>
<dbReference type="AlphaFoldDB" id="A0AA39WBT9"/>
<evidence type="ECO:0000256" key="4">
    <source>
        <dbReference type="ARBA" id="ARBA00022989"/>
    </source>
</evidence>
<protein>
    <recommendedName>
        <fullName evidence="9">Mpv17/PMP22 family protein</fullName>
    </recommendedName>
</protein>
<keyword evidence="4 6" id="KW-1133">Transmembrane helix</keyword>
<feature type="transmembrane region" description="Helical" evidence="6">
    <location>
        <begin position="195"/>
        <end position="214"/>
    </location>
</feature>
<dbReference type="EMBL" id="JAULSR010000008">
    <property type="protein sequence ID" value="KAK0613108.1"/>
    <property type="molecule type" value="Genomic_DNA"/>
</dbReference>
<feature type="transmembrane region" description="Helical" evidence="6">
    <location>
        <begin position="6"/>
        <end position="27"/>
    </location>
</feature>
<keyword evidence="3 6" id="KW-0812">Transmembrane</keyword>
<reference evidence="7" key="1">
    <citation type="submission" date="2023-06" db="EMBL/GenBank/DDBJ databases">
        <title>Genome-scale phylogeny and comparative genomics of the fungal order Sordariales.</title>
        <authorList>
            <consortium name="Lawrence Berkeley National Laboratory"/>
            <person name="Hensen N."/>
            <person name="Bonometti L."/>
            <person name="Westerberg I."/>
            <person name="Brannstrom I.O."/>
            <person name="Guillou S."/>
            <person name="Cros-Aarteil S."/>
            <person name="Calhoun S."/>
            <person name="Haridas S."/>
            <person name="Kuo A."/>
            <person name="Mondo S."/>
            <person name="Pangilinan J."/>
            <person name="Riley R."/>
            <person name="LaButti K."/>
            <person name="Andreopoulos B."/>
            <person name="Lipzen A."/>
            <person name="Chen C."/>
            <person name="Yanf M."/>
            <person name="Daum C."/>
            <person name="Ng V."/>
            <person name="Clum A."/>
            <person name="Steindorff A."/>
            <person name="Ohm R."/>
            <person name="Martin F."/>
            <person name="Silar P."/>
            <person name="Natvig D."/>
            <person name="Lalanne C."/>
            <person name="Gautier V."/>
            <person name="Ament-velasquez S.L."/>
            <person name="Kruys A."/>
            <person name="Hutchinson M.I."/>
            <person name="Powell A.J."/>
            <person name="Barry K."/>
            <person name="Miller A.N."/>
            <person name="Grigoriev I.V."/>
            <person name="Debuchy R."/>
            <person name="Gladieux P."/>
            <person name="Thoren M.H."/>
            <person name="Johannesson H."/>
        </authorList>
    </citation>
    <scope>NUCLEOTIDE SEQUENCE</scope>
    <source>
        <strain evidence="7">SMH3391-2</strain>
    </source>
</reference>
<evidence type="ECO:0000256" key="3">
    <source>
        <dbReference type="ARBA" id="ARBA00022692"/>
    </source>
</evidence>
<gene>
    <name evidence="7" type="ORF">B0T17DRAFT_398337</name>
</gene>
<evidence type="ECO:0000256" key="6">
    <source>
        <dbReference type="RuleBase" id="RU363053"/>
    </source>
</evidence>
<dbReference type="Pfam" id="PF04117">
    <property type="entry name" value="Mpv17_PMP22"/>
    <property type="match status" value="1"/>
</dbReference>
<feature type="transmembrane region" description="Helical" evidence="6">
    <location>
        <begin position="221"/>
        <end position="240"/>
    </location>
</feature>
<dbReference type="PANTHER" id="PTHR11266:SF80">
    <property type="entry name" value="PEROXISOMAL MEMBRANE PROTEIN 2"/>
    <property type="match status" value="1"/>
</dbReference>
<sequence length="243" mass="26311">MAPSPVVTATIQAAIIGAVSNILAQAISAQKYDVRSKQSPVRKKRGATPFTIDWVPVVQFLIYGAISTPPNFMWQEFLESTFPASHPAPTSSAIASAAAGDEKALDRSALEGRLVEPKLNKANTFIKTVLDQTLGSAVNTIAFIVFMHAVRAGMEHRDVGSAGSWAFLTSGDTIRYDAIRWVVVWERARAEVWGIMRASWAFWPFVSLLNFGLLKTVAARNLAASLAGVAWGVYMSLVAARES</sequence>
<keyword evidence="8" id="KW-1185">Reference proteome</keyword>
<dbReference type="GO" id="GO:0005778">
    <property type="term" value="C:peroxisomal membrane"/>
    <property type="evidence" value="ECO:0007669"/>
    <property type="project" value="TreeGrafter"/>
</dbReference>